<dbReference type="PROSITE" id="PS50886">
    <property type="entry name" value="TRBD"/>
    <property type="match status" value="1"/>
</dbReference>
<dbReference type="FunFam" id="2.40.50.140:FF:000165">
    <property type="entry name" value="Chaperone CsaA"/>
    <property type="match status" value="1"/>
</dbReference>
<dbReference type="NCBIfam" id="TIGR02222">
    <property type="entry name" value="chap_CsaA"/>
    <property type="match status" value="1"/>
</dbReference>
<evidence type="ECO:0000313" key="5">
    <source>
        <dbReference type="EMBL" id="RBP46266.1"/>
    </source>
</evidence>
<dbReference type="NCBIfam" id="NF007494">
    <property type="entry name" value="PRK10089.1-3"/>
    <property type="match status" value="1"/>
</dbReference>
<dbReference type="Gene3D" id="2.40.50.140">
    <property type="entry name" value="Nucleic acid-binding proteins"/>
    <property type="match status" value="1"/>
</dbReference>
<evidence type="ECO:0000256" key="3">
    <source>
        <dbReference type="PROSITE-ProRule" id="PRU00209"/>
    </source>
</evidence>
<dbReference type="GO" id="GO:0000049">
    <property type="term" value="F:tRNA binding"/>
    <property type="evidence" value="ECO:0007669"/>
    <property type="project" value="UniProtKB-UniRule"/>
</dbReference>
<dbReference type="EMBL" id="QNRR01000002">
    <property type="protein sequence ID" value="RBP46266.1"/>
    <property type="molecule type" value="Genomic_DNA"/>
</dbReference>
<gene>
    <name evidence="5" type="ORF">DES53_102653</name>
</gene>
<sequence>MEMETITWGDFAKVELRVGKVVSARPFSEARKPAYVLQVDFGPELGIRKSSAQITHRYTLEDLVGKLVVAVVNFPKKQIGPIQSECLITGFHNQEGHVVLCVPDREVPLGTKLL</sequence>
<comment type="caution">
    <text evidence="5">The sequence shown here is derived from an EMBL/GenBank/DDBJ whole genome shotgun (WGS) entry which is preliminary data.</text>
</comment>
<evidence type="ECO:0000256" key="2">
    <source>
        <dbReference type="ARBA" id="ARBA00022884"/>
    </source>
</evidence>
<dbReference type="SUPFAM" id="SSF50249">
    <property type="entry name" value="Nucleic acid-binding proteins"/>
    <property type="match status" value="1"/>
</dbReference>
<name>A0A366HRZ2_9BACT</name>
<protein>
    <submittedName>
        <fullName evidence="5">tRNA-binding protein</fullName>
    </submittedName>
</protein>
<keyword evidence="6" id="KW-1185">Reference proteome</keyword>
<dbReference type="CDD" id="cd02798">
    <property type="entry name" value="tRNA_bind_CsaA"/>
    <property type="match status" value="1"/>
</dbReference>
<dbReference type="NCBIfam" id="NF007493">
    <property type="entry name" value="PRK10089.1-2"/>
    <property type="match status" value="1"/>
</dbReference>
<dbReference type="Pfam" id="PF01588">
    <property type="entry name" value="tRNA_bind"/>
    <property type="match status" value="1"/>
</dbReference>
<keyword evidence="1 3" id="KW-0820">tRNA-binding</keyword>
<organism evidence="5 6">
    <name type="scientific">Roseimicrobium gellanilyticum</name>
    <dbReference type="NCBI Taxonomy" id="748857"/>
    <lineage>
        <taxon>Bacteria</taxon>
        <taxon>Pseudomonadati</taxon>
        <taxon>Verrucomicrobiota</taxon>
        <taxon>Verrucomicrobiia</taxon>
        <taxon>Verrucomicrobiales</taxon>
        <taxon>Verrucomicrobiaceae</taxon>
        <taxon>Roseimicrobium</taxon>
    </lineage>
</organism>
<keyword evidence="2 3" id="KW-0694">RNA-binding</keyword>
<dbReference type="InterPro" id="IPR008231">
    <property type="entry name" value="CsaA"/>
</dbReference>
<dbReference type="AlphaFoldDB" id="A0A366HRZ2"/>
<dbReference type="Proteomes" id="UP000253426">
    <property type="component" value="Unassembled WGS sequence"/>
</dbReference>
<proteinExistence type="predicted"/>
<dbReference type="InterPro" id="IPR002547">
    <property type="entry name" value="tRNA-bd_dom"/>
</dbReference>
<evidence type="ECO:0000256" key="1">
    <source>
        <dbReference type="ARBA" id="ARBA00022555"/>
    </source>
</evidence>
<reference evidence="5 6" key="1">
    <citation type="submission" date="2018-06" db="EMBL/GenBank/DDBJ databases">
        <title>Genomic Encyclopedia of Type Strains, Phase IV (KMG-IV): sequencing the most valuable type-strain genomes for metagenomic binning, comparative biology and taxonomic classification.</title>
        <authorList>
            <person name="Goeker M."/>
        </authorList>
    </citation>
    <scope>NUCLEOTIDE SEQUENCE [LARGE SCALE GENOMIC DNA]</scope>
    <source>
        <strain evidence="5 6">DSM 25532</strain>
    </source>
</reference>
<feature type="domain" description="TRNA-binding" evidence="4">
    <location>
        <begin position="10"/>
        <end position="114"/>
    </location>
</feature>
<evidence type="ECO:0000313" key="6">
    <source>
        <dbReference type="Proteomes" id="UP000253426"/>
    </source>
</evidence>
<dbReference type="InterPro" id="IPR051270">
    <property type="entry name" value="Tyrosine-tRNA_ligase_regulator"/>
</dbReference>
<dbReference type="NCBIfam" id="NF007495">
    <property type="entry name" value="PRK10089.1-4"/>
    <property type="match status" value="1"/>
</dbReference>
<accession>A0A366HRZ2</accession>
<dbReference type="PANTHER" id="PTHR11586:SF37">
    <property type="entry name" value="TRNA-BINDING DOMAIN-CONTAINING PROTEIN"/>
    <property type="match status" value="1"/>
</dbReference>
<dbReference type="InterPro" id="IPR012340">
    <property type="entry name" value="NA-bd_OB-fold"/>
</dbReference>
<dbReference type="PANTHER" id="PTHR11586">
    <property type="entry name" value="TRNA-AMINOACYLATION COFACTOR ARC1 FAMILY MEMBER"/>
    <property type="match status" value="1"/>
</dbReference>
<evidence type="ECO:0000259" key="4">
    <source>
        <dbReference type="PROSITE" id="PS50886"/>
    </source>
</evidence>